<dbReference type="SUPFAM" id="SSF56601">
    <property type="entry name" value="beta-lactamase/transpeptidase-like"/>
    <property type="match status" value="1"/>
</dbReference>
<feature type="binding site" evidence="8">
    <location>
        <position position="288"/>
    </location>
    <ligand>
        <name>substrate</name>
    </ligand>
</feature>
<dbReference type="PRINTS" id="PR00725">
    <property type="entry name" value="DADACBPTASE1"/>
</dbReference>
<evidence type="ECO:0000256" key="9">
    <source>
        <dbReference type="RuleBase" id="RU004016"/>
    </source>
</evidence>
<proteinExistence type="inferred from homology"/>
<evidence type="ECO:0000259" key="12">
    <source>
        <dbReference type="Pfam" id="PF00768"/>
    </source>
</evidence>
<comment type="similarity">
    <text evidence="1 9">Belongs to the peptidase S11 family.</text>
</comment>
<comment type="caution">
    <text evidence="13">The sequence shown here is derived from an EMBL/GenBank/DDBJ whole genome shotgun (WGS) entry which is preliminary data.</text>
</comment>
<evidence type="ECO:0000313" key="14">
    <source>
        <dbReference type="Proteomes" id="UP000645257"/>
    </source>
</evidence>
<dbReference type="PANTHER" id="PTHR21581:SF26">
    <property type="entry name" value="D-ALANYL-D-ALANINE ENDOPEPTIDASE"/>
    <property type="match status" value="1"/>
</dbReference>
<feature type="chain" id="PRO_5037549024" evidence="11">
    <location>
        <begin position="23"/>
        <end position="345"/>
    </location>
</feature>
<evidence type="ECO:0000313" key="13">
    <source>
        <dbReference type="EMBL" id="GGY10969.1"/>
    </source>
</evidence>
<evidence type="ECO:0000256" key="6">
    <source>
        <dbReference type="ARBA" id="ARBA00023316"/>
    </source>
</evidence>
<evidence type="ECO:0000256" key="10">
    <source>
        <dbReference type="SAM" id="MobiDB-lite"/>
    </source>
</evidence>
<feature type="region of interest" description="Disordered" evidence="10">
    <location>
        <begin position="36"/>
        <end position="72"/>
    </location>
</feature>
<evidence type="ECO:0000256" key="1">
    <source>
        <dbReference type="ARBA" id="ARBA00007164"/>
    </source>
</evidence>
<dbReference type="EMBL" id="BMYX01000005">
    <property type="protein sequence ID" value="GGY10969.1"/>
    <property type="molecule type" value="Genomic_DNA"/>
</dbReference>
<dbReference type="Gene3D" id="3.40.710.10">
    <property type="entry name" value="DD-peptidase/beta-lactamase superfamily"/>
    <property type="match status" value="1"/>
</dbReference>
<gene>
    <name evidence="13" type="ORF">GCM10011289_12260</name>
</gene>
<reference evidence="13" key="2">
    <citation type="submission" date="2020-09" db="EMBL/GenBank/DDBJ databases">
        <authorList>
            <person name="Sun Q."/>
            <person name="Kim S."/>
        </authorList>
    </citation>
    <scope>NUCLEOTIDE SEQUENCE</scope>
    <source>
        <strain evidence="13">KCTC 32182</strain>
    </source>
</reference>
<dbReference type="Pfam" id="PF00768">
    <property type="entry name" value="Peptidase_S11"/>
    <property type="match status" value="1"/>
</dbReference>
<protein>
    <submittedName>
        <fullName evidence="13">D-alanyl-D-alanine endopeptidase</fullName>
    </submittedName>
</protein>
<dbReference type="AlphaFoldDB" id="A0A918P0P3"/>
<keyword evidence="4" id="KW-0133">Cell shape</keyword>
<dbReference type="PANTHER" id="PTHR21581">
    <property type="entry name" value="D-ALANYL-D-ALANINE CARBOXYPEPTIDASE"/>
    <property type="match status" value="1"/>
</dbReference>
<sequence length="345" mass="37486">MLKNIVRWLVAASLAMPVAAVAQTAKEPRKTHAAAHHIAKKPGARNKTAQVKSAVRKTPSKVSITLRKPAPPPVSIRRSNLRHASMQTFSPGGPHLSSQSVLVLNGVTGEPLYEKNAGQRMPIASISKLMTAMVLLDMGVPMDDPVTVTDAEIDRLKNTTSRLAIGTTLTRREMLLLALMSSENRAANALARTSPGGLNAFVAKMNQKARQLGMKDTVFYEPTGLDTRNTSTAADLARMVRAAENYPLIRNFTTTPEHEVHIVRNRLLHYKNSNALVREGDWEIALQKTGYIQEAGRCMVMQATIGSQPLIIVLLAAGGSAARVNDAKTLKTWLESHPGNWLAQG</sequence>
<organism evidence="13 14">
    <name type="scientific">Paludibacterium paludis</name>
    <dbReference type="NCBI Taxonomy" id="1225769"/>
    <lineage>
        <taxon>Bacteria</taxon>
        <taxon>Pseudomonadati</taxon>
        <taxon>Pseudomonadota</taxon>
        <taxon>Betaproteobacteria</taxon>
        <taxon>Neisseriales</taxon>
        <taxon>Chromobacteriaceae</taxon>
        <taxon>Paludibacterium</taxon>
    </lineage>
</organism>
<dbReference type="InterPro" id="IPR018044">
    <property type="entry name" value="Peptidase_S11"/>
</dbReference>
<feature type="signal peptide" evidence="11">
    <location>
        <begin position="1"/>
        <end position="22"/>
    </location>
</feature>
<feature type="active site" evidence="7">
    <location>
        <position position="125"/>
    </location>
</feature>
<feature type="active site" description="Proton acceptor" evidence="7">
    <location>
        <position position="128"/>
    </location>
</feature>
<keyword evidence="14" id="KW-1185">Reference proteome</keyword>
<keyword evidence="3" id="KW-0378">Hydrolase</keyword>
<dbReference type="GO" id="GO:0008360">
    <property type="term" value="P:regulation of cell shape"/>
    <property type="evidence" value="ECO:0007669"/>
    <property type="project" value="UniProtKB-KW"/>
</dbReference>
<evidence type="ECO:0000256" key="8">
    <source>
        <dbReference type="PIRSR" id="PIRSR618044-2"/>
    </source>
</evidence>
<dbReference type="Proteomes" id="UP000645257">
    <property type="component" value="Unassembled WGS sequence"/>
</dbReference>
<dbReference type="GO" id="GO:0006508">
    <property type="term" value="P:proteolysis"/>
    <property type="evidence" value="ECO:0007669"/>
    <property type="project" value="InterPro"/>
</dbReference>
<reference evidence="13" key="1">
    <citation type="journal article" date="2014" name="Int. J. Syst. Evol. Microbiol.">
        <title>Complete genome sequence of Corynebacterium casei LMG S-19264T (=DSM 44701T), isolated from a smear-ripened cheese.</title>
        <authorList>
            <consortium name="US DOE Joint Genome Institute (JGI-PGF)"/>
            <person name="Walter F."/>
            <person name="Albersmeier A."/>
            <person name="Kalinowski J."/>
            <person name="Ruckert C."/>
        </authorList>
    </citation>
    <scope>NUCLEOTIDE SEQUENCE</scope>
    <source>
        <strain evidence="13">KCTC 32182</strain>
    </source>
</reference>
<dbReference type="InterPro" id="IPR001967">
    <property type="entry name" value="Peptidase_S11_N"/>
</dbReference>
<dbReference type="RefSeq" id="WP_373298317.1">
    <property type="nucleotide sequence ID" value="NZ_BMYX01000005.1"/>
</dbReference>
<keyword evidence="6" id="KW-0961">Cell wall biogenesis/degradation</keyword>
<dbReference type="InterPro" id="IPR012338">
    <property type="entry name" value="Beta-lactam/transpept-like"/>
</dbReference>
<dbReference type="GO" id="GO:0009252">
    <property type="term" value="P:peptidoglycan biosynthetic process"/>
    <property type="evidence" value="ECO:0007669"/>
    <property type="project" value="UniProtKB-KW"/>
</dbReference>
<evidence type="ECO:0000256" key="7">
    <source>
        <dbReference type="PIRSR" id="PIRSR618044-1"/>
    </source>
</evidence>
<keyword evidence="2 11" id="KW-0732">Signal</keyword>
<evidence type="ECO:0000256" key="4">
    <source>
        <dbReference type="ARBA" id="ARBA00022960"/>
    </source>
</evidence>
<evidence type="ECO:0000256" key="11">
    <source>
        <dbReference type="SAM" id="SignalP"/>
    </source>
</evidence>
<feature type="domain" description="Peptidase S11 D-alanyl-D-alanine carboxypeptidase A N-terminal" evidence="12">
    <location>
        <begin position="91"/>
        <end position="317"/>
    </location>
</feature>
<feature type="active site" evidence="7">
    <location>
        <position position="182"/>
    </location>
</feature>
<evidence type="ECO:0000256" key="3">
    <source>
        <dbReference type="ARBA" id="ARBA00022801"/>
    </source>
</evidence>
<evidence type="ECO:0000256" key="5">
    <source>
        <dbReference type="ARBA" id="ARBA00022984"/>
    </source>
</evidence>
<keyword evidence="5" id="KW-0573">Peptidoglycan synthesis</keyword>
<dbReference type="GO" id="GO:0071555">
    <property type="term" value="P:cell wall organization"/>
    <property type="evidence" value="ECO:0007669"/>
    <property type="project" value="UniProtKB-KW"/>
</dbReference>
<name>A0A918P0P3_9NEIS</name>
<dbReference type="GO" id="GO:0009002">
    <property type="term" value="F:serine-type D-Ala-D-Ala carboxypeptidase activity"/>
    <property type="evidence" value="ECO:0007669"/>
    <property type="project" value="InterPro"/>
</dbReference>
<accession>A0A918P0P3</accession>
<evidence type="ECO:0000256" key="2">
    <source>
        <dbReference type="ARBA" id="ARBA00022729"/>
    </source>
</evidence>